<dbReference type="Pfam" id="PF00022">
    <property type="entry name" value="Actin"/>
    <property type="match status" value="1"/>
</dbReference>
<protein>
    <submittedName>
        <fullName evidence="3">Actin-related protein RO7</fullName>
    </submittedName>
</protein>
<gene>
    <name evidence="3" type="ORF">BGW36DRAFT_382701</name>
</gene>
<dbReference type="GeneID" id="70246867"/>
<dbReference type="SMART" id="SM00268">
    <property type="entry name" value="ACTIN"/>
    <property type="match status" value="1"/>
</dbReference>
<reference evidence="3" key="1">
    <citation type="submission" date="2021-12" db="EMBL/GenBank/DDBJ databases">
        <title>Convergent genome expansion in fungi linked to evolution of root-endophyte symbiosis.</title>
        <authorList>
            <consortium name="DOE Joint Genome Institute"/>
            <person name="Ke Y.-H."/>
            <person name="Bonito G."/>
            <person name="Liao H.-L."/>
            <person name="Looney B."/>
            <person name="Rojas-Flechas A."/>
            <person name="Nash J."/>
            <person name="Hameed K."/>
            <person name="Schadt C."/>
            <person name="Martin F."/>
            <person name="Crous P.W."/>
            <person name="Miettinen O."/>
            <person name="Magnuson J.K."/>
            <person name="Labbe J."/>
            <person name="Jacobson D."/>
            <person name="Doktycz M.J."/>
            <person name="Veneault-Fourrey C."/>
            <person name="Kuo A."/>
            <person name="Mondo S."/>
            <person name="Calhoun S."/>
            <person name="Riley R."/>
            <person name="Ohm R."/>
            <person name="LaButti K."/>
            <person name="Andreopoulos B."/>
            <person name="Pangilinan J."/>
            <person name="Nolan M."/>
            <person name="Tritt A."/>
            <person name="Clum A."/>
            <person name="Lipzen A."/>
            <person name="Daum C."/>
            <person name="Barry K."/>
            <person name="Grigoriev I.V."/>
            <person name="Vilgalys R."/>
        </authorList>
    </citation>
    <scope>NUCLEOTIDE SEQUENCE</scope>
    <source>
        <strain evidence="3">PMI_201</strain>
    </source>
</reference>
<feature type="region of interest" description="Disordered" evidence="2">
    <location>
        <begin position="414"/>
        <end position="450"/>
    </location>
</feature>
<comment type="caution">
    <text evidence="3">The sequence shown here is derived from an EMBL/GenBank/DDBJ whole genome shotgun (WGS) entry which is preliminary data.</text>
</comment>
<feature type="region of interest" description="Disordered" evidence="2">
    <location>
        <begin position="308"/>
        <end position="354"/>
    </location>
</feature>
<dbReference type="PANTHER" id="PTHR11937">
    <property type="entry name" value="ACTIN"/>
    <property type="match status" value="1"/>
</dbReference>
<evidence type="ECO:0000256" key="1">
    <source>
        <dbReference type="RuleBase" id="RU000487"/>
    </source>
</evidence>
<dbReference type="InterPro" id="IPR004000">
    <property type="entry name" value="Actin"/>
</dbReference>
<organism evidence="3 4">
    <name type="scientific">Talaromyces proteolyticus</name>
    <dbReference type="NCBI Taxonomy" id="1131652"/>
    <lineage>
        <taxon>Eukaryota</taxon>
        <taxon>Fungi</taxon>
        <taxon>Dikarya</taxon>
        <taxon>Ascomycota</taxon>
        <taxon>Pezizomycotina</taxon>
        <taxon>Eurotiomycetes</taxon>
        <taxon>Eurotiomycetidae</taxon>
        <taxon>Eurotiales</taxon>
        <taxon>Trichocomaceae</taxon>
        <taxon>Talaromyces</taxon>
        <taxon>Talaromyces sect. Bacilispori</taxon>
    </lineage>
</organism>
<evidence type="ECO:0000256" key="2">
    <source>
        <dbReference type="SAM" id="MobiDB-lite"/>
    </source>
</evidence>
<dbReference type="AlphaFoldDB" id="A0AAD4PWT0"/>
<feature type="compositionally biased region" description="Polar residues" evidence="2">
    <location>
        <begin position="433"/>
        <end position="450"/>
    </location>
</feature>
<dbReference type="InterPro" id="IPR018181">
    <property type="entry name" value="Heat_shock_70_CS"/>
</dbReference>
<dbReference type="EMBL" id="JAJTJA010000008">
    <property type="protein sequence ID" value="KAH8695440.1"/>
    <property type="molecule type" value="Genomic_DNA"/>
</dbReference>
<comment type="similarity">
    <text evidence="1">Belongs to the actin family.</text>
</comment>
<dbReference type="InterPro" id="IPR043129">
    <property type="entry name" value="ATPase_NBD"/>
</dbReference>
<dbReference type="Gene3D" id="3.90.640.10">
    <property type="entry name" value="Actin, Chain A, domain 4"/>
    <property type="match status" value="1"/>
</dbReference>
<feature type="compositionally biased region" description="Basic and acidic residues" evidence="2">
    <location>
        <begin position="419"/>
        <end position="431"/>
    </location>
</feature>
<evidence type="ECO:0000313" key="3">
    <source>
        <dbReference type="EMBL" id="KAH8695440.1"/>
    </source>
</evidence>
<dbReference type="RefSeq" id="XP_046070582.1">
    <property type="nucleotide sequence ID" value="XM_046216580.1"/>
</dbReference>
<dbReference type="Proteomes" id="UP001201262">
    <property type="component" value="Unassembled WGS sequence"/>
</dbReference>
<dbReference type="Gene3D" id="3.30.420.40">
    <property type="match status" value="2"/>
</dbReference>
<dbReference type="SUPFAM" id="SSF53067">
    <property type="entry name" value="Actin-like ATPase domain"/>
    <property type="match status" value="2"/>
</dbReference>
<keyword evidence="4" id="KW-1185">Reference proteome</keyword>
<name>A0AAD4PWT0_9EURO</name>
<accession>A0AAD4PWT0</accession>
<dbReference type="PROSITE" id="PS01036">
    <property type="entry name" value="HSP70_3"/>
    <property type="match status" value="1"/>
</dbReference>
<proteinExistence type="inferred from homology"/>
<sequence>MKTKQDANTGEQKEWIDAEEWAKRHELWRMDLRETDLGLVDDKIERAFREIYNNYLLTDAGNARLVLVLPSVIPHPLLSRILTSLFNRWRFPSITLLPSAAMTAAAAGLRTALVVDIGWAETTVTAIYEYRETSTKRTTRAMKSLLQEMGKMLSNIESSTEEATDKANDISVKFEYCEEVVNRFAWCKFRETDETPDKVVSIPSPSKPDSGYVQVPLSRFAKPVEDALFANGADDHELDDHEKPVHVLVYHILLALPPDVRGACMSRIVFVGGGSKIPGVRQRVMKDVSSLVIEHGWDSMRGRAVRKQKSKQWELAIRQPHQDEDQSQNGTKEDDEPEKSAEQPGQQPQQQSEELDFVEKKLRRKQPRDSKPFIQGQFRQVDSLGPWAGASLVTSLKIRGFVEIEREKFLQHGMAGATRDPDSHHVADRRSGIRSSMVSDRSSWTLAGWG</sequence>
<evidence type="ECO:0000313" key="4">
    <source>
        <dbReference type="Proteomes" id="UP001201262"/>
    </source>
</evidence>